<proteinExistence type="predicted"/>
<keyword evidence="1" id="KW-0812">Transmembrane</keyword>
<accession>A0A075R031</accession>
<dbReference type="STRING" id="1042163.BRLA_c004100"/>
<dbReference type="EMBL" id="CP007806">
    <property type="protein sequence ID" value="AIG24791.1"/>
    <property type="molecule type" value="Genomic_DNA"/>
</dbReference>
<organism evidence="2 3">
    <name type="scientific">Brevibacillus laterosporus LMG 15441</name>
    <dbReference type="NCBI Taxonomy" id="1042163"/>
    <lineage>
        <taxon>Bacteria</taxon>
        <taxon>Bacillati</taxon>
        <taxon>Bacillota</taxon>
        <taxon>Bacilli</taxon>
        <taxon>Bacillales</taxon>
        <taxon>Paenibacillaceae</taxon>
        <taxon>Brevibacillus</taxon>
    </lineage>
</organism>
<dbReference type="KEGG" id="blr:BRLA_c004100"/>
<evidence type="ECO:0000256" key="1">
    <source>
        <dbReference type="SAM" id="Phobius"/>
    </source>
</evidence>
<dbReference type="AlphaFoldDB" id="A0A075R031"/>
<sequence>MKLTNTSKLRMHPLQKRQVNEEETIIGRPDKSEYIMLPTFAVEIIEMLDQGQSITQVAEEMEKRFGEPVDVRDFALDLINEYQFVYTVDGAVVNEKEIRVDHLPWISERVGKVLFNKFTFSFSIACFLSAVTLLLVHHEYFPVFTDIFSSASLTASLLLAVVVNYLFLFIHETAHLTAVRSLGVGSRIGFSHRLFFPVAETNMSDIVLVEPNKRYTAYLAGMAGDALFFSMGVWLLYANDVGVILLSDFLLSFIKLMNLNFLMALGFQFMFFMRTDIYYVFTTFFGCNNLFDNTQLFLRKFYRKWTPDEQETWDSVDMREKKVIRWYSIFFLLGFCFALYFFFNFFLLQSIEIIRRITTDFLQYPILSWQFVDGILLLLLTLLPFGIVIWSWNRQRKITRNVTRQVS</sequence>
<gene>
    <name evidence="2" type="ORF">BRLA_c004100</name>
</gene>
<protein>
    <recommendedName>
        <fullName evidence="4">PqqD family protein</fullName>
    </recommendedName>
</protein>
<feature type="transmembrane region" description="Helical" evidence="1">
    <location>
        <begin position="114"/>
        <end position="135"/>
    </location>
</feature>
<keyword evidence="3" id="KW-1185">Reference proteome</keyword>
<dbReference type="eggNOG" id="COG1994">
    <property type="taxonomic scope" value="Bacteria"/>
</dbReference>
<evidence type="ECO:0000313" key="2">
    <source>
        <dbReference type="EMBL" id="AIG24791.1"/>
    </source>
</evidence>
<keyword evidence="1" id="KW-1133">Transmembrane helix</keyword>
<name>A0A075R031_BRELA</name>
<dbReference type="HOGENOM" id="CLU_054755_0_0_9"/>
<dbReference type="RefSeq" id="WP_003333553.1">
    <property type="nucleotide sequence ID" value="NZ_CP007806.1"/>
</dbReference>
<feature type="transmembrane region" description="Helical" evidence="1">
    <location>
        <begin position="367"/>
        <end position="390"/>
    </location>
</feature>
<feature type="transmembrane region" description="Helical" evidence="1">
    <location>
        <begin position="249"/>
        <end position="272"/>
    </location>
</feature>
<evidence type="ECO:0000313" key="3">
    <source>
        <dbReference type="Proteomes" id="UP000005850"/>
    </source>
</evidence>
<reference evidence="2 3" key="1">
    <citation type="journal article" date="2011" name="J. Bacteriol.">
        <title>Genome sequence of Brevibacillus laterosporus LMG 15441, a pathogen of invertebrates.</title>
        <authorList>
            <person name="Djukic M."/>
            <person name="Poehlein A."/>
            <person name="Thurmer A."/>
            <person name="Daniel R."/>
        </authorList>
    </citation>
    <scope>NUCLEOTIDE SEQUENCE [LARGE SCALE GENOMIC DNA]</scope>
    <source>
        <strain evidence="2 3">LMG 15441</strain>
    </source>
</reference>
<feature type="transmembrane region" description="Helical" evidence="1">
    <location>
        <begin position="215"/>
        <end position="237"/>
    </location>
</feature>
<keyword evidence="1" id="KW-0472">Membrane</keyword>
<dbReference type="Proteomes" id="UP000005850">
    <property type="component" value="Chromosome"/>
</dbReference>
<feature type="transmembrane region" description="Helical" evidence="1">
    <location>
        <begin position="326"/>
        <end position="347"/>
    </location>
</feature>
<feature type="transmembrane region" description="Helical" evidence="1">
    <location>
        <begin position="147"/>
        <end position="170"/>
    </location>
</feature>
<evidence type="ECO:0008006" key="4">
    <source>
        <dbReference type="Google" id="ProtNLM"/>
    </source>
</evidence>